<dbReference type="SUPFAM" id="SSF88713">
    <property type="entry name" value="Glycoside hydrolase/deacetylase"/>
    <property type="match status" value="1"/>
</dbReference>
<keyword evidence="2" id="KW-0378">Hydrolase</keyword>
<feature type="compositionally biased region" description="Low complexity" evidence="3">
    <location>
        <begin position="31"/>
        <end position="48"/>
    </location>
</feature>
<dbReference type="EMBL" id="RSFW01000020">
    <property type="protein sequence ID" value="RSD25104.1"/>
    <property type="molecule type" value="Genomic_DNA"/>
</dbReference>
<feature type="chain" id="PRO_5039246088" evidence="4">
    <location>
        <begin position="20"/>
        <end position="269"/>
    </location>
</feature>
<evidence type="ECO:0000313" key="7">
    <source>
        <dbReference type="Proteomes" id="UP000279911"/>
    </source>
</evidence>
<dbReference type="InterPro" id="IPR002509">
    <property type="entry name" value="NODB_dom"/>
</dbReference>
<evidence type="ECO:0000259" key="5">
    <source>
        <dbReference type="PROSITE" id="PS51677"/>
    </source>
</evidence>
<dbReference type="InterPro" id="IPR011330">
    <property type="entry name" value="Glyco_hydro/deAcase_b/a-brl"/>
</dbReference>
<accession>A0A3R9FCQ9</accession>
<evidence type="ECO:0000256" key="1">
    <source>
        <dbReference type="ARBA" id="ARBA00022723"/>
    </source>
</evidence>
<keyword evidence="1" id="KW-0479">Metal-binding</keyword>
<keyword evidence="4" id="KW-0732">Signal</keyword>
<dbReference type="AlphaFoldDB" id="A0A3R9FCQ9"/>
<dbReference type="RefSeq" id="WP_125481361.1">
    <property type="nucleotide sequence ID" value="NZ_RSFW01000020.1"/>
</dbReference>
<dbReference type="OrthoDB" id="9812065at2"/>
<dbReference type="CDD" id="cd10917">
    <property type="entry name" value="CE4_NodB_like_6s_7s"/>
    <property type="match status" value="1"/>
</dbReference>
<dbReference type="PANTHER" id="PTHR10587:SF133">
    <property type="entry name" value="CHITIN DEACETYLASE 1-RELATED"/>
    <property type="match status" value="1"/>
</dbReference>
<sequence>MKNYLLAAVLITFTLSSFASGTALSAASQTPSEASSSAKKPKQEAPSSLKRAKYEKTGHVFWDIPVKEKLVAFTFDDGPDPTFTPQILDALKKYDAKATFFVIGEEAERYPEIVKRQAAEGHEIGNHTYRHRFRDGYSPAMLKKELDKNAEVIKGLTGIKPSIFRPVAGYYDKEIVDTAIEGGYNVILWSWHQETRDWSRPGVAKITRNVISDTRPGDVIIFHDAGGDRSQTVKAVENILEILYKNGYQCTTVSDLLYRSNSMLPEPLQ</sequence>
<dbReference type="InterPro" id="IPR050248">
    <property type="entry name" value="Polysacc_deacetylase_ArnD"/>
</dbReference>
<dbReference type="GO" id="GO:0005975">
    <property type="term" value="P:carbohydrate metabolic process"/>
    <property type="evidence" value="ECO:0007669"/>
    <property type="project" value="InterPro"/>
</dbReference>
<evidence type="ECO:0000313" key="6">
    <source>
        <dbReference type="EMBL" id="RSD25104.1"/>
    </source>
</evidence>
<evidence type="ECO:0000256" key="4">
    <source>
        <dbReference type="SAM" id="SignalP"/>
    </source>
</evidence>
<dbReference type="GO" id="GO:0046872">
    <property type="term" value="F:metal ion binding"/>
    <property type="evidence" value="ECO:0007669"/>
    <property type="project" value="UniProtKB-KW"/>
</dbReference>
<feature type="region of interest" description="Disordered" evidence="3">
    <location>
        <begin position="29"/>
        <end position="51"/>
    </location>
</feature>
<evidence type="ECO:0000256" key="2">
    <source>
        <dbReference type="ARBA" id="ARBA00022801"/>
    </source>
</evidence>
<dbReference type="GO" id="GO:0016810">
    <property type="term" value="F:hydrolase activity, acting on carbon-nitrogen (but not peptide) bonds"/>
    <property type="evidence" value="ECO:0007669"/>
    <property type="project" value="InterPro"/>
</dbReference>
<comment type="caution">
    <text evidence="6">The sequence shown here is derived from an EMBL/GenBank/DDBJ whole genome shotgun (WGS) entry which is preliminary data.</text>
</comment>
<feature type="signal peptide" evidence="4">
    <location>
        <begin position="1"/>
        <end position="19"/>
    </location>
</feature>
<dbReference type="Gene3D" id="3.20.20.370">
    <property type="entry name" value="Glycoside hydrolase/deacetylase"/>
    <property type="match status" value="1"/>
</dbReference>
<name>A0A3R9FCQ9_9BACI</name>
<reference evidence="7" key="1">
    <citation type="submission" date="2018-12" db="EMBL/GenBank/DDBJ databases">
        <title>Bacillus chawlae sp. nov., Bacillus glennii sp. nov., and Bacillus saganii sp. nov. Isolated from the Vehicle Assembly Building at Kennedy Space Center where the Viking Spacecraft were Assembled.</title>
        <authorList>
            <person name="Seuylemezian A."/>
            <person name="Vaishampayan P."/>
        </authorList>
    </citation>
    <scope>NUCLEOTIDE SEQUENCE [LARGE SCALE GENOMIC DNA]</scope>
    <source>
        <strain evidence="7">DSM 13966</strain>
    </source>
</reference>
<organism evidence="6 7">
    <name type="scientific">Mesobacillus subterraneus</name>
    <dbReference type="NCBI Taxonomy" id="285983"/>
    <lineage>
        <taxon>Bacteria</taxon>
        <taxon>Bacillati</taxon>
        <taxon>Bacillota</taxon>
        <taxon>Bacilli</taxon>
        <taxon>Bacillales</taxon>
        <taxon>Bacillaceae</taxon>
        <taxon>Mesobacillus</taxon>
    </lineage>
</organism>
<evidence type="ECO:0000256" key="3">
    <source>
        <dbReference type="SAM" id="MobiDB-lite"/>
    </source>
</evidence>
<feature type="domain" description="NodB homology" evidence="5">
    <location>
        <begin position="69"/>
        <end position="251"/>
    </location>
</feature>
<gene>
    <name evidence="6" type="ORF">EJA10_17700</name>
</gene>
<dbReference type="GO" id="GO:0016020">
    <property type="term" value="C:membrane"/>
    <property type="evidence" value="ECO:0007669"/>
    <property type="project" value="TreeGrafter"/>
</dbReference>
<dbReference type="PANTHER" id="PTHR10587">
    <property type="entry name" value="GLYCOSYL TRANSFERASE-RELATED"/>
    <property type="match status" value="1"/>
</dbReference>
<protein>
    <submittedName>
        <fullName evidence="6">Polysaccharide deacetylase family protein</fullName>
    </submittedName>
</protein>
<dbReference type="Proteomes" id="UP000279911">
    <property type="component" value="Unassembled WGS sequence"/>
</dbReference>
<dbReference type="PROSITE" id="PS51677">
    <property type="entry name" value="NODB"/>
    <property type="match status" value="1"/>
</dbReference>
<proteinExistence type="predicted"/>
<dbReference type="Pfam" id="PF01522">
    <property type="entry name" value="Polysacc_deac_1"/>
    <property type="match status" value="1"/>
</dbReference>